<dbReference type="Proteomes" id="UP000006001">
    <property type="component" value="Unassembled WGS sequence"/>
</dbReference>
<proteinExistence type="predicted"/>
<gene>
    <name evidence="1" type="ORF">HMPREF0762_02029</name>
</gene>
<dbReference type="HOGENOM" id="CLU_3222142_0_0_11"/>
<protein>
    <submittedName>
        <fullName evidence="1">Uncharacterized protein</fullName>
    </submittedName>
</protein>
<sequence length="44" mass="5284">MRVADTVFATLNEPPFIMDEYREYAGTQARRLEPDEVERYMSER</sequence>
<comment type="caution">
    <text evidence="1">The sequence shown here is derived from an EMBL/GenBank/DDBJ whole genome shotgun (WGS) entry which is preliminary data.</text>
</comment>
<keyword evidence="2" id="KW-1185">Reference proteome</keyword>
<reference evidence="1" key="1">
    <citation type="submission" date="2009-10" db="EMBL/GenBank/DDBJ databases">
        <authorList>
            <person name="Weinstock G."/>
            <person name="Sodergren E."/>
            <person name="Clifton S."/>
            <person name="Fulton L."/>
            <person name="Fulton B."/>
            <person name="Courtney L."/>
            <person name="Fronick C."/>
            <person name="Harrison M."/>
            <person name="Strong C."/>
            <person name="Farmer C."/>
            <person name="Delahaunty K."/>
            <person name="Markovic C."/>
            <person name="Hall O."/>
            <person name="Minx P."/>
            <person name="Tomlinson C."/>
            <person name="Mitreva M."/>
            <person name="Nelson J."/>
            <person name="Hou S."/>
            <person name="Wollam A."/>
            <person name="Pepin K.H."/>
            <person name="Johnson M."/>
            <person name="Bhonagiri V."/>
            <person name="Nash W.E."/>
            <person name="Warren W."/>
            <person name="Chinwalla A."/>
            <person name="Mardis E.R."/>
            <person name="Wilson R.K."/>
        </authorList>
    </citation>
    <scope>NUCLEOTIDE SEQUENCE [LARGE SCALE GENOMIC DNA]</scope>
    <source>
        <strain evidence="1">ATCC 700122</strain>
    </source>
</reference>
<name>D0WJK2_SLAES</name>
<organism evidence="1 2">
    <name type="scientific">Slackia exigua (strain ATCC 700122 / DSM 15923 / CIP 105133 / JCM 11022 / KCTC 5966 / S-7)</name>
    <dbReference type="NCBI Taxonomy" id="649764"/>
    <lineage>
        <taxon>Bacteria</taxon>
        <taxon>Bacillati</taxon>
        <taxon>Actinomycetota</taxon>
        <taxon>Coriobacteriia</taxon>
        <taxon>Eggerthellales</taxon>
        <taxon>Eggerthellaceae</taxon>
        <taxon>Slackia</taxon>
    </lineage>
</organism>
<dbReference type="EMBL" id="ACUX02000019">
    <property type="protein sequence ID" value="EEZ60550.1"/>
    <property type="molecule type" value="Genomic_DNA"/>
</dbReference>
<dbReference type="AlphaFoldDB" id="D0WJK2"/>
<accession>D0WJK2</accession>
<evidence type="ECO:0000313" key="1">
    <source>
        <dbReference type="EMBL" id="EEZ60550.1"/>
    </source>
</evidence>
<evidence type="ECO:0000313" key="2">
    <source>
        <dbReference type="Proteomes" id="UP000006001"/>
    </source>
</evidence>
<dbReference type="STRING" id="649764.HMPREF0762_02029"/>